<sequence>MLTCISLLIFTFIPHSPLADDDIESSLRTARGGASFIAQYLGIEEIMFCEFRMEDAGRDLELATEKYHQSQFEDVIKQIDEALNHIKICQESDDATYMDSNKLQDIANLVLLIKKIKKQLALLGPTLTPQIAH</sequence>
<name>A0AAE1R9J4_9SOLA</name>
<accession>A0AAE1R9J4</accession>
<reference evidence="2" key="1">
    <citation type="submission" date="2023-12" db="EMBL/GenBank/DDBJ databases">
        <title>Genome assembly of Anisodus tanguticus.</title>
        <authorList>
            <person name="Wang Y.-J."/>
        </authorList>
    </citation>
    <scope>NUCLEOTIDE SEQUENCE</scope>
    <source>
        <strain evidence="2">KB-2021</strain>
        <tissue evidence="2">Leaf</tissue>
    </source>
</reference>
<proteinExistence type="predicted"/>
<evidence type="ECO:0000256" key="1">
    <source>
        <dbReference type="SAM" id="SignalP"/>
    </source>
</evidence>
<dbReference type="AlphaFoldDB" id="A0AAE1R9J4"/>
<protein>
    <submittedName>
        <fullName evidence="2">Uncharacterized protein</fullName>
    </submittedName>
</protein>
<comment type="caution">
    <text evidence="2">The sequence shown here is derived from an EMBL/GenBank/DDBJ whole genome shotgun (WGS) entry which is preliminary data.</text>
</comment>
<evidence type="ECO:0000313" key="3">
    <source>
        <dbReference type="Proteomes" id="UP001291623"/>
    </source>
</evidence>
<evidence type="ECO:0000313" key="2">
    <source>
        <dbReference type="EMBL" id="KAK4347211.1"/>
    </source>
</evidence>
<feature type="signal peptide" evidence="1">
    <location>
        <begin position="1"/>
        <end position="19"/>
    </location>
</feature>
<dbReference type="EMBL" id="JAVYJV010000018">
    <property type="protein sequence ID" value="KAK4347211.1"/>
    <property type="molecule type" value="Genomic_DNA"/>
</dbReference>
<keyword evidence="3" id="KW-1185">Reference proteome</keyword>
<feature type="chain" id="PRO_5041974081" evidence="1">
    <location>
        <begin position="20"/>
        <end position="133"/>
    </location>
</feature>
<dbReference type="Proteomes" id="UP001291623">
    <property type="component" value="Unassembled WGS sequence"/>
</dbReference>
<keyword evidence="1" id="KW-0732">Signal</keyword>
<gene>
    <name evidence="2" type="ORF">RND71_033550</name>
</gene>
<organism evidence="2 3">
    <name type="scientific">Anisodus tanguticus</name>
    <dbReference type="NCBI Taxonomy" id="243964"/>
    <lineage>
        <taxon>Eukaryota</taxon>
        <taxon>Viridiplantae</taxon>
        <taxon>Streptophyta</taxon>
        <taxon>Embryophyta</taxon>
        <taxon>Tracheophyta</taxon>
        <taxon>Spermatophyta</taxon>
        <taxon>Magnoliopsida</taxon>
        <taxon>eudicotyledons</taxon>
        <taxon>Gunneridae</taxon>
        <taxon>Pentapetalae</taxon>
        <taxon>asterids</taxon>
        <taxon>lamiids</taxon>
        <taxon>Solanales</taxon>
        <taxon>Solanaceae</taxon>
        <taxon>Solanoideae</taxon>
        <taxon>Hyoscyameae</taxon>
        <taxon>Anisodus</taxon>
    </lineage>
</organism>